<gene>
    <name evidence="1" type="ORF">AG0111_0g2462</name>
</gene>
<dbReference type="EMBL" id="PDWZ02000002">
    <property type="protein sequence ID" value="KAB2108736.1"/>
    <property type="molecule type" value="Genomic_DNA"/>
</dbReference>
<evidence type="ECO:0000313" key="1">
    <source>
        <dbReference type="EMBL" id="KAB2108736.1"/>
    </source>
</evidence>
<accession>A0ACB6FWC8</accession>
<protein>
    <submittedName>
        <fullName evidence="1">Uncharacterized protein</fullName>
    </submittedName>
</protein>
<reference evidence="1 2" key="1">
    <citation type="journal article" date="2019" name="bioRxiv">
        <title>Genomics, evolutionary history and diagnostics of the Alternaria alternata species group including apple and Asian pear pathotypes.</title>
        <authorList>
            <person name="Armitage A.D."/>
            <person name="Cockerton H.M."/>
            <person name="Sreenivasaprasad S."/>
            <person name="Woodhall J.W."/>
            <person name="Lane C.R."/>
            <person name="Harrison R.J."/>
            <person name="Clarkson J.P."/>
        </authorList>
    </citation>
    <scope>NUCLEOTIDE SEQUENCE [LARGE SCALE GENOMIC DNA]</scope>
    <source>
        <strain evidence="1 2">FERA 650</strain>
    </source>
</reference>
<keyword evidence="2" id="KW-1185">Reference proteome</keyword>
<comment type="caution">
    <text evidence="1">The sequence shown here is derived from an EMBL/GenBank/DDBJ whole genome shotgun (WGS) entry which is preliminary data.</text>
</comment>
<dbReference type="Proteomes" id="UP000293547">
    <property type="component" value="Unassembled WGS sequence"/>
</dbReference>
<evidence type="ECO:0000313" key="2">
    <source>
        <dbReference type="Proteomes" id="UP000293547"/>
    </source>
</evidence>
<proteinExistence type="predicted"/>
<name>A0ACB6FWC8_9PLEO</name>
<organism evidence="1 2">
    <name type="scientific">Alternaria gaisen</name>
    <dbReference type="NCBI Taxonomy" id="167740"/>
    <lineage>
        <taxon>Eukaryota</taxon>
        <taxon>Fungi</taxon>
        <taxon>Dikarya</taxon>
        <taxon>Ascomycota</taxon>
        <taxon>Pezizomycotina</taxon>
        <taxon>Dothideomycetes</taxon>
        <taxon>Pleosporomycetidae</taxon>
        <taxon>Pleosporales</taxon>
        <taxon>Pleosporineae</taxon>
        <taxon>Pleosporaceae</taxon>
        <taxon>Alternaria</taxon>
        <taxon>Alternaria sect. Alternaria</taxon>
    </lineage>
</organism>
<sequence>MNIGFIIVGGFLAFILCSTLATFLFFSSLDGYHAYKRTKAWEKCRDQHYNTQSSETTHCVPEKSSDLEFYDTEDEEEHYQRKAEEEADKHLTFYGKFWKEFQNQASGKIGSDEMKKRDREERKKLAKAVVRELDLRERKKAKITNKVQSLRTL</sequence>